<name>A0AA36HZP1_9DINO</name>
<evidence type="ECO:0000313" key="3">
    <source>
        <dbReference type="Proteomes" id="UP001178507"/>
    </source>
</evidence>
<keyword evidence="3" id="KW-1185">Reference proteome</keyword>
<evidence type="ECO:0000313" key="2">
    <source>
        <dbReference type="EMBL" id="CAJ1378274.1"/>
    </source>
</evidence>
<reference evidence="2" key="1">
    <citation type="submission" date="2023-08" db="EMBL/GenBank/DDBJ databases">
        <authorList>
            <person name="Chen Y."/>
            <person name="Shah S."/>
            <person name="Dougan E. K."/>
            <person name="Thang M."/>
            <person name="Chan C."/>
        </authorList>
    </citation>
    <scope>NUCLEOTIDE SEQUENCE</scope>
</reference>
<sequence length="105" mass="11452">MAQANMSLHLKTKQAGAPQRRRTAGTGETQKPAKSVESTDALAGQARLECLERHLRRGPMDKDELNTSLTDARVHCRSAAFHSICNGVLDRQPDRRPGVECGCSP</sequence>
<dbReference type="AlphaFoldDB" id="A0AA36HZP1"/>
<proteinExistence type="predicted"/>
<organism evidence="2 3">
    <name type="scientific">Effrenium voratum</name>
    <dbReference type="NCBI Taxonomy" id="2562239"/>
    <lineage>
        <taxon>Eukaryota</taxon>
        <taxon>Sar</taxon>
        <taxon>Alveolata</taxon>
        <taxon>Dinophyceae</taxon>
        <taxon>Suessiales</taxon>
        <taxon>Symbiodiniaceae</taxon>
        <taxon>Effrenium</taxon>
    </lineage>
</organism>
<evidence type="ECO:0000256" key="1">
    <source>
        <dbReference type="SAM" id="MobiDB-lite"/>
    </source>
</evidence>
<gene>
    <name evidence="2" type="ORF">EVOR1521_LOCUS6855</name>
</gene>
<accession>A0AA36HZP1</accession>
<comment type="caution">
    <text evidence="2">The sequence shown here is derived from an EMBL/GenBank/DDBJ whole genome shotgun (WGS) entry which is preliminary data.</text>
</comment>
<dbReference type="EMBL" id="CAUJNA010000525">
    <property type="protein sequence ID" value="CAJ1378274.1"/>
    <property type="molecule type" value="Genomic_DNA"/>
</dbReference>
<protein>
    <submittedName>
        <fullName evidence="2">Uncharacterized protein</fullName>
    </submittedName>
</protein>
<feature type="region of interest" description="Disordered" evidence="1">
    <location>
        <begin position="1"/>
        <end position="42"/>
    </location>
</feature>
<dbReference type="Proteomes" id="UP001178507">
    <property type="component" value="Unassembled WGS sequence"/>
</dbReference>